<reference evidence="3" key="1">
    <citation type="submission" date="2020-06" db="EMBL/GenBank/DDBJ databases">
        <title>Genomes of multiple members of Pneumocystis genus reveal paths to human pathogen Pneumocystis jirovecii.</title>
        <authorList>
            <person name="Cisse O.H."/>
            <person name="Ma L."/>
            <person name="Dekker J."/>
            <person name="Khil P."/>
            <person name="Jo J."/>
            <person name="Brenchley J."/>
            <person name="Blair R."/>
            <person name="Pahar B."/>
            <person name="Chabe M."/>
            <person name="Van Rompay K.A."/>
            <person name="Keesler R."/>
            <person name="Sukura A."/>
            <person name="Hirsch V."/>
            <person name="Kutty G."/>
            <person name="Liu Y."/>
            <person name="Peng L."/>
            <person name="Chen J."/>
            <person name="Song J."/>
            <person name="Weissenbacher-Lang C."/>
            <person name="Xu J."/>
            <person name="Upham N.S."/>
            <person name="Stajich J.E."/>
            <person name="Cuomo C.A."/>
            <person name="Cushion M.T."/>
            <person name="Kovacs J.A."/>
        </authorList>
    </citation>
    <scope>NUCLEOTIDE SEQUENCE</scope>
    <source>
        <strain evidence="3">2A</strain>
    </source>
</reference>
<evidence type="ECO:0000256" key="1">
    <source>
        <dbReference type="ARBA" id="ARBA00022786"/>
    </source>
</evidence>
<evidence type="ECO:0000259" key="2">
    <source>
        <dbReference type="PROSITE" id="PS50127"/>
    </source>
</evidence>
<feature type="domain" description="UBC core" evidence="2">
    <location>
        <begin position="11"/>
        <end position="170"/>
    </location>
</feature>
<dbReference type="Pfam" id="PF00179">
    <property type="entry name" value="UQ_con"/>
    <property type="match status" value="1"/>
</dbReference>
<dbReference type="PANTHER" id="PTHR24067">
    <property type="entry name" value="UBIQUITIN-CONJUGATING ENZYME E2"/>
    <property type="match status" value="1"/>
</dbReference>
<dbReference type="SUPFAM" id="SSF54495">
    <property type="entry name" value="UBC-like"/>
    <property type="match status" value="1"/>
</dbReference>
<dbReference type="Gene3D" id="3.10.110.10">
    <property type="entry name" value="Ubiquitin Conjugating Enzyme"/>
    <property type="match status" value="2"/>
</dbReference>
<accession>A0A899FYY9</accession>
<proteinExistence type="predicted"/>
<dbReference type="AlphaFoldDB" id="A0A899FYY9"/>
<dbReference type="InterPro" id="IPR000608">
    <property type="entry name" value="UBC"/>
</dbReference>
<keyword evidence="1" id="KW-0833">Ubl conjugation pathway</keyword>
<dbReference type="EMBL" id="CP054537">
    <property type="protein sequence ID" value="QSL65504.1"/>
    <property type="molecule type" value="Genomic_DNA"/>
</dbReference>
<gene>
    <name evidence="3" type="ORF">MERGE_002817</name>
</gene>
<dbReference type="InterPro" id="IPR016135">
    <property type="entry name" value="UBQ-conjugating_enzyme/RWD"/>
</dbReference>
<keyword evidence="4" id="KW-1185">Reference proteome</keyword>
<dbReference type="OrthoDB" id="10069349at2759"/>
<sequence length="215" mass="23745">MTTRSLELPRPILNRIAKEIQSLWASPLEGVRLLEAGDGTLGEVQAYIFGPGKCLLPLGGGAFKLRLQFGAEYPSVPPKCHFVTKIFHPNVSSKGETVKCLLIHPNPESALNEEAGRLLLDNYESFCKHARLITSIHSVKPGIAWMELTGTHLSPDFPTLTPLGDSNTASNLSFGTENFAKGRENIPVIENNHDLNNKILEKKKIDTRKRGLKRL</sequence>
<dbReference type="Proteomes" id="UP000663699">
    <property type="component" value="Chromosome 6"/>
</dbReference>
<name>A0A899FYY9_9ASCO</name>
<dbReference type="InterPro" id="IPR050113">
    <property type="entry name" value="Ub_conjugating_enzyme"/>
</dbReference>
<dbReference type="PROSITE" id="PS50127">
    <property type="entry name" value="UBC_2"/>
    <property type="match status" value="1"/>
</dbReference>
<organism evidence="3 4">
    <name type="scientific">Pneumocystis wakefieldiae</name>
    <dbReference type="NCBI Taxonomy" id="38082"/>
    <lineage>
        <taxon>Eukaryota</taxon>
        <taxon>Fungi</taxon>
        <taxon>Dikarya</taxon>
        <taxon>Ascomycota</taxon>
        <taxon>Taphrinomycotina</taxon>
        <taxon>Pneumocystomycetes</taxon>
        <taxon>Pneumocystaceae</taxon>
        <taxon>Pneumocystis</taxon>
    </lineage>
</organism>
<evidence type="ECO:0000313" key="4">
    <source>
        <dbReference type="Proteomes" id="UP000663699"/>
    </source>
</evidence>
<dbReference type="SMART" id="SM00212">
    <property type="entry name" value="UBCc"/>
    <property type="match status" value="1"/>
</dbReference>
<protein>
    <recommendedName>
        <fullName evidence="2">UBC core domain-containing protein</fullName>
    </recommendedName>
</protein>
<evidence type="ECO:0000313" key="3">
    <source>
        <dbReference type="EMBL" id="QSL65504.1"/>
    </source>
</evidence>